<evidence type="ECO:0000313" key="2">
    <source>
        <dbReference type="Proteomes" id="UP001500968"/>
    </source>
</evidence>
<comment type="caution">
    <text evidence="1">The sequence shown here is derived from an EMBL/GenBank/DDBJ whole genome shotgun (WGS) entry which is preliminary data.</text>
</comment>
<reference evidence="2" key="1">
    <citation type="journal article" date="2019" name="Int. J. Syst. Evol. Microbiol.">
        <title>The Global Catalogue of Microorganisms (GCM) 10K type strain sequencing project: providing services to taxonomists for standard genome sequencing and annotation.</title>
        <authorList>
            <consortium name="The Broad Institute Genomics Platform"/>
            <consortium name="The Broad Institute Genome Sequencing Center for Infectious Disease"/>
            <person name="Wu L."/>
            <person name="Ma J."/>
        </authorList>
    </citation>
    <scope>NUCLEOTIDE SEQUENCE [LARGE SCALE GENOMIC DNA]</scope>
    <source>
        <strain evidence="2">JCM 17064</strain>
    </source>
</reference>
<dbReference type="RefSeq" id="WP_324690945.1">
    <property type="nucleotide sequence ID" value="NZ_BAABCR010000016.1"/>
</dbReference>
<dbReference type="EMBL" id="BAABCR010000016">
    <property type="protein sequence ID" value="GAA4038248.1"/>
    <property type="molecule type" value="Genomic_DNA"/>
</dbReference>
<organism evidence="1 2">
    <name type="scientific">Flavobacterium cheonhonense</name>
    <dbReference type="NCBI Taxonomy" id="706185"/>
    <lineage>
        <taxon>Bacteria</taxon>
        <taxon>Pseudomonadati</taxon>
        <taxon>Bacteroidota</taxon>
        <taxon>Flavobacteriia</taxon>
        <taxon>Flavobacteriales</taxon>
        <taxon>Flavobacteriaceae</taxon>
        <taxon>Flavobacterium</taxon>
    </lineage>
</organism>
<keyword evidence="2" id="KW-1185">Reference proteome</keyword>
<proteinExistence type="predicted"/>
<gene>
    <name evidence="1" type="ORF">GCM10022386_25190</name>
</gene>
<evidence type="ECO:0000313" key="1">
    <source>
        <dbReference type="EMBL" id="GAA4038248.1"/>
    </source>
</evidence>
<dbReference type="Proteomes" id="UP001500968">
    <property type="component" value="Unassembled WGS sequence"/>
</dbReference>
<name>A0ABP7U9H8_9FLAO</name>
<protein>
    <submittedName>
        <fullName evidence="1">Uncharacterized protein</fullName>
    </submittedName>
</protein>
<accession>A0ABP7U9H8</accession>
<sequence length="59" mass="6678">MKKCANTNNYSIYSQEISACFLADTSAFLQQKSDPSTLLSPITFLFQEKLPIIYANIRV</sequence>